<accession>A0ABX7G163</accession>
<feature type="region of interest" description="Disordered" evidence="1">
    <location>
        <begin position="282"/>
        <end position="305"/>
    </location>
</feature>
<keyword evidence="3" id="KW-1185">Reference proteome</keyword>
<name>A0ABX7G163_9GAMM</name>
<dbReference type="RefSeq" id="WP_203324721.1">
    <property type="nucleotide sequence ID" value="NZ_CP069213.1"/>
</dbReference>
<protein>
    <submittedName>
        <fullName evidence="2">GGDEF domain-containing protein</fullName>
    </submittedName>
</protein>
<evidence type="ECO:0000256" key="1">
    <source>
        <dbReference type="SAM" id="MobiDB-lite"/>
    </source>
</evidence>
<dbReference type="Proteomes" id="UP000596252">
    <property type="component" value="Chromosome"/>
</dbReference>
<sequence length="305" mass="34179">MSESVSWLLDSPHTAIDESRWQHLTQLLCQLFKASACAIVQYQFGDAKILTLKQPKNVGLTLGAAESIDNLKQRLANTELPEEGIWQQGLIEFPLNWPGGSPFGAVLLVCDKLPPNIDSGRTLAEPMLSLIESELTLFRQASRLERMSLQDESTQMLNDNGFNLMAPRQLNLSRRLGSHAGLVVMENGTQYDAEESQEKLRALAQVVFENLREADVAARIGEQIVLLAFVDSEANLDSLVTRLHKQFSRKLEDQRVMTGHKFFTPDSHLELAPMLAEVRDELDKTRSRLYPKPQSSDEAQTPPEA</sequence>
<reference evidence="2 3" key="1">
    <citation type="journal article" date="2012" name="Antonie Van Leeuwenhoek">
        <title>Shewanella litorisediminis sp. nov., a gammaproteobacterium isolated from a tidal flat sediment.</title>
        <authorList>
            <person name="Lee M.H."/>
            <person name="Yoon J.H."/>
        </authorList>
    </citation>
    <scope>NUCLEOTIDE SEQUENCE [LARGE SCALE GENOMIC DNA]</scope>
    <source>
        <strain evidence="2 3">SMK1-12</strain>
    </source>
</reference>
<evidence type="ECO:0000313" key="3">
    <source>
        <dbReference type="Proteomes" id="UP000596252"/>
    </source>
</evidence>
<gene>
    <name evidence="2" type="ORF">JQC75_14320</name>
</gene>
<dbReference type="Gene3D" id="3.30.70.270">
    <property type="match status" value="1"/>
</dbReference>
<dbReference type="InterPro" id="IPR043128">
    <property type="entry name" value="Rev_trsase/Diguanyl_cyclase"/>
</dbReference>
<organism evidence="2 3">
    <name type="scientific">Shewanella litorisediminis</name>
    <dbReference type="NCBI Taxonomy" id="1173586"/>
    <lineage>
        <taxon>Bacteria</taxon>
        <taxon>Pseudomonadati</taxon>
        <taxon>Pseudomonadota</taxon>
        <taxon>Gammaproteobacteria</taxon>
        <taxon>Alteromonadales</taxon>
        <taxon>Shewanellaceae</taxon>
        <taxon>Shewanella</taxon>
    </lineage>
</organism>
<evidence type="ECO:0000313" key="2">
    <source>
        <dbReference type="EMBL" id="QRH01026.1"/>
    </source>
</evidence>
<dbReference type="EMBL" id="CP069213">
    <property type="protein sequence ID" value="QRH01026.1"/>
    <property type="molecule type" value="Genomic_DNA"/>
</dbReference>
<proteinExistence type="predicted"/>